<proteinExistence type="predicted"/>
<accession>A0A645BA29</accession>
<name>A0A645BA29_9ZZZZ</name>
<dbReference type="AlphaFoldDB" id="A0A645BA29"/>
<evidence type="ECO:0000313" key="1">
    <source>
        <dbReference type="EMBL" id="MPM62257.1"/>
    </source>
</evidence>
<organism evidence="1">
    <name type="scientific">bioreactor metagenome</name>
    <dbReference type="NCBI Taxonomy" id="1076179"/>
    <lineage>
        <taxon>unclassified sequences</taxon>
        <taxon>metagenomes</taxon>
        <taxon>ecological metagenomes</taxon>
    </lineage>
</organism>
<dbReference type="InterPro" id="IPR027828">
    <property type="entry name" value="DUF4465"/>
</dbReference>
<sequence>MFVATFANAQNSEKITRVLEYQPAPGQHINRMYPTLEYSDTRENALAFAASCLVDNKNMLGLGAYGGYVVVGFDHTIVNVPDAIDFKALGNAYANNAEPGIVMVCQDLNKNGVPDPNEPWYELAGSEYKNPQTAHNYAITYYRPNPDGQKSNIVWKDNKGNNGVVTHISFASQSTMYPLWVTEDSITFRGTRLPDNKVASGSIWNLPAFDWGYVDNQSNASADDKIGFDIDWAVDDSGNPIHLDYVDFIKVYTGVVQEAGWLGETSTEFAGIVDLNPQAVGVNYPPVGEKYSILDLQNTTTLASSPLAPNTHWAETYSENVYLESQQFIFSHKNGWGGTYWDGFTISNHADNNDYPGNWSPNQWGCMAKGGVNGEGSNFLIGYWDAFGDAFKSKVTESSNYVKFNDEKIYKPVGVYVTNTPWSYYSCLNGDAFTRKFTEGDYFKLIATGYAADSVTVTGTSEFYLADYRSVNPTQWKLHNTWQWMDLTSLGEVSFIRFTMESTDIGDWGINTPTLFCMDKLTVEKTNTSSTDEYDTTLSKAYRSGNKLYNLPEGEQIRIYRLNGTLYYEGKIQDSEMEIPVDEMFIIRLQSKNQVRIIR</sequence>
<evidence type="ECO:0008006" key="2">
    <source>
        <dbReference type="Google" id="ProtNLM"/>
    </source>
</evidence>
<dbReference type="Gene3D" id="2.60.120.1350">
    <property type="entry name" value="Protein of unknown function DUF4465"/>
    <property type="match status" value="1"/>
</dbReference>
<dbReference type="Pfam" id="PF14717">
    <property type="entry name" value="DUF4465"/>
    <property type="match status" value="1"/>
</dbReference>
<dbReference type="EMBL" id="VSSQ01018773">
    <property type="protein sequence ID" value="MPM62257.1"/>
    <property type="molecule type" value="Genomic_DNA"/>
</dbReference>
<gene>
    <name evidence="1" type="ORF">SDC9_109123</name>
</gene>
<protein>
    <recommendedName>
        <fullName evidence="2">DUF4465 domain-containing protein</fullName>
    </recommendedName>
</protein>
<reference evidence="1" key="1">
    <citation type="submission" date="2019-08" db="EMBL/GenBank/DDBJ databases">
        <authorList>
            <person name="Kucharzyk K."/>
            <person name="Murdoch R.W."/>
            <person name="Higgins S."/>
            <person name="Loffler F."/>
        </authorList>
    </citation>
    <scope>NUCLEOTIDE SEQUENCE</scope>
</reference>
<comment type="caution">
    <text evidence="1">The sequence shown here is derived from an EMBL/GenBank/DDBJ whole genome shotgun (WGS) entry which is preliminary data.</text>
</comment>